<proteinExistence type="predicted"/>
<dbReference type="EMBL" id="JBJUIK010000011">
    <property type="protein sequence ID" value="KAL3513611.1"/>
    <property type="molecule type" value="Genomic_DNA"/>
</dbReference>
<accession>A0ABD2Z463</accession>
<organism evidence="2 3">
    <name type="scientific">Cinchona calisaya</name>
    <dbReference type="NCBI Taxonomy" id="153742"/>
    <lineage>
        <taxon>Eukaryota</taxon>
        <taxon>Viridiplantae</taxon>
        <taxon>Streptophyta</taxon>
        <taxon>Embryophyta</taxon>
        <taxon>Tracheophyta</taxon>
        <taxon>Spermatophyta</taxon>
        <taxon>Magnoliopsida</taxon>
        <taxon>eudicotyledons</taxon>
        <taxon>Gunneridae</taxon>
        <taxon>Pentapetalae</taxon>
        <taxon>asterids</taxon>
        <taxon>lamiids</taxon>
        <taxon>Gentianales</taxon>
        <taxon>Rubiaceae</taxon>
        <taxon>Cinchonoideae</taxon>
        <taxon>Cinchoneae</taxon>
        <taxon>Cinchona</taxon>
    </lineage>
</organism>
<feature type="region of interest" description="Disordered" evidence="1">
    <location>
        <begin position="58"/>
        <end position="84"/>
    </location>
</feature>
<evidence type="ECO:0000313" key="3">
    <source>
        <dbReference type="Proteomes" id="UP001630127"/>
    </source>
</evidence>
<sequence length="84" mass="9750">IINERCLWENQHILVLQMFRVGEDEEPIGSETENDYPSQEELLKFLIENYKDLKQVVKSKQKVGESSNPDPPPRHQDMGGLRQG</sequence>
<reference evidence="2 3" key="1">
    <citation type="submission" date="2024-11" db="EMBL/GenBank/DDBJ databases">
        <title>A near-complete genome assembly of Cinchona calisaya.</title>
        <authorList>
            <person name="Lian D.C."/>
            <person name="Zhao X.W."/>
            <person name="Wei L."/>
        </authorList>
    </citation>
    <scope>NUCLEOTIDE SEQUENCE [LARGE SCALE GENOMIC DNA]</scope>
    <source>
        <tissue evidence="2">Nenye</tissue>
    </source>
</reference>
<feature type="non-terminal residue" evidence="2">
    <location>
        <position position="1"/>
    </location>
</feature>
<comment type="caution">
    <text evidence="2">The sequence shown here is derived from an EMBL/GenBank/DDBJ whole genome shotgun (WGS) entry which is preliminary data.</text>
</comment>
<dbReference type="AlphaFoldDB" id="A0ABD2Z463"/>
<protein>
    <submittedName>
        <fullName evidence="2">Uncharacterized protein</fullName>
    </submittedName>
</protein>
<evidence type="ECO:0000256" key="1">
    <source>
        <dbReference type="SAM" id="MobiDB-lite"/>
    </source>
</evidence>
<dbReference type="Proteomes" id="UP001630127">
    <property type="component" value="Unassembled WGS sequence"/>
</dbReference>
<name>A0ABD2Z463_9GENT</name>
<keyword evidence="3" id="KW-1185">Reference proteome</keyword>
<gene>
    <name evidence="2" type="ORF">ACH5RR_026328</name>
</gene>
<evidence type="ECO:0000313" key="2">
    <source>
        <dbReference type="EMBL" id="KAL3513611.1"/>
    </source>
</evidence>